<organism evidence="1 2">
    <name type="scientific">Novosphingobium hassiacum</name>
    <dbReference type="NCBI Taxonomy" id="173676"/>
    <lineage>
        <taxon>Bacteria</taxon>
        <taxon>Pseudomonadati</taxon>
        <taxon>Pseudomonadota</taxon>
        <taxon>Alphaproteobacteria</taxon>
        <taxon>Sphingomonadales</taxon>
        <taxon>Sphingomonadaceae</taxon>
        <taxon>Novosphingobium</taxon>
    </lineage>
</organism>
<dbReference type="EMBL" id="JACICY010000006">
    <property type="protein sequence ID" value="MBB3861417.1"/>
    <property type="molecule type" value="Genomic_DNA"/>
</dbReference>
<comment type="caution">
    <text evidence="1">The sequence shown here is derived from an EMBL/GenBank/DDBJ whole genome shotgun (WGS) entry which is preliminary data.</text>
</comment>
<keyword evidence="2" id="KW-1185">Reference proteome</keyword>
<accession>A0A7W5ZY76</accession>
<evidence type="ECO:0000313" key="2">
    <source>
        <dbReference type="Proteomes" id="UP000562395"/>
    </source>
</evidence>
<protein>
    <submittedName>
        <fullName evidence="1">Uncharacterized protein</fullName>
    </submittedName>
</protein>
<name>A0A7W5ZY76_9SPHN</name>
<gene>
    <name evidence="1" type="ORF">GGQ88_002701</name>
</gene>
<sequence length="47" mass="5597">MSNYRQITLEIAEGIASFLEKRTPRYPARVSSDMPSFYPWWEEAGWE</sequence>
<proteinExistence type="predicted"/>
<dbReference type="AlphaFoldDB" id="A0A7W5ZY76"/>
<dbReference type="Proteomes" id="UP000562395">
    <property type="component" value="Unassembled WGS sequence"/>
</dbReference>
<reference evidence="1 2" key="1">
    <citation type="submission" date="2020-08" db="EMBL/GenBank/DDBJ databases">
        <title>Genomic Encyclopedia of Type Strains, Phase IV (KMG-IV): sequencing the most valuable type-strain genomes for metagenomic binning, comparative biology and taxonomic classification.</title>
        <authorList>
            <person name="Goeker M."/>
        </authorList>
    </citation>
    <scope>NUCLEOTIDE SEQUENCE [LARGE SCALE GENOMIC DNA]</scope>
    <source>
        <strain evidence="1 2">DSM 14552</strain>
    </source>
</reference>
<evidence type="ECO:0000313" key="1">
    <source>
        <dbReference type="EMBL" id="MBB3861417.1"/>
    </source>
</evidence>